<protein>
    <recommendedName>
        <fullName evidence="3">DUF4160 domain-containing protein</fullName>
    </recommendedName>
</protein>
<evidence type="ECO:0008006" key="3">
    <source>
        <dbReference type="Google" id="ProtNLM"/>
    </source>
</evidence>
<gene>
    <name evidence="1" type="ORF">BECKUNK1418G_GA0071005_104112</name>
    <name evidence="2" type="ORF">BECKUNK1418H_GA0071006_100816</name>
</gene>
<dbReference type="EMBL" id="CAADFZ010000041">
    <property type="protein sequence ID" value="VFK64077.1"/>
    <property type="molecule type" value="Genomic_DNA"/>
</dbReference>
<accession>A0A451ASF7</accession>
<name>A0A451ASF7_9GAMM</name>
<dbReference type="InterPro" id="IPR025427">
    <property type="entry name" value="DUF4160"/>
</dbReference>
<sequence>MSPTVFRENGIKYFFFSKEEDRMHIHVLSADGEAKFWLEPEIELAKNHRYARKQLKEIESFIEVHHDEFINAWKKHFGC</sequence>
<dbReference type="AlphaFoldDB" id="A0A451ASF7"/>
<organism evidence="2">
    <name type="scientific">Candidatus Kentrum sp. UNK</name>
    <dbReference type="NCBI Taxonomy" id="2126344"/>
    <lineage>
        <taxon>Bacteria</taxon>
        <taxon>Pseudomonadati</taxon>
        <taxon>Pseudomonadota</taxon>
        <taxon>Gammaproteobacteria</taxon>
        <taxon>Candidatus Kentrum</taxon>
    </lineage>
</organism>
<evidence type="ECO:0000313" key="2">
    <source>
        <dbReference type="EMBL" id="VFK68932.1"/>
    </source>
</evidence>
<dbReference type="Pfam" id="PF13711">
    <property type="entry name" value="DUF4160"/>
    <property type="match status" value="1"/>
</dbReference>
<evidence type="ECO:0000313" key="1">
    <source>
        <dbReference type="EMBL" id="VFK64077.1"/>
    </source>
</evidence>
<proteinExistence type="predicted"/>
<reference evidence="2" key="1">
    <citation type="submission" date="2019-02" db="EMBL/GenBank/DDBJ databases">
        <authorList>
            <person name="Gruber-Vodicka R. H."/>
            <person name="Seah K. B. B."/>
        </authorList>
    </citation>
    <scope>NUCLEOTIDE SEQUENCE</scope>
    <source>
        <strain evidence="2">BECK_BY19</strain>
        <strain evidence="1">BECK_BY8</strain>
    </source>
</reference>
<dbReference type="EMBL" id="CAADGD010000008">
    <property type="protein sequence ID" value="VFK68932.1"/>
    <property type="molecule type" value="Genomic_DNA"/>
</dbReference>